<name>A0A6J7GJA4_9ZZZZ</name>
<keyword evidence="1" id="KW-0812">Transmembrane</keyword>
<dbReference type="EMBL" id="CAFBLX010000230">
    <property type="protein sequence ID" value="CAB4907086.1"/>
    <property type="molecule type" value="Genomic_DNA"/>
</dbReference>
<keyword evidence="1" id="KW-1133">Transmembrane helix</keyword>
<feature type="transmembrane region" description="Helical" evidence="1">
    <location>
        <begin position="33"/>
        <end position="53"/>
    </location>
</feature>
<keyword evidence="1" id="KW-0472">Membrane</keyword>
<protein>
    <submittedName>
        <fullName evidence="2">Unannotated protein</fullName>
    </submittedName>
</protein>
<proteinExistence type="predicted"/>
<gene>
    <name evidence="2" type="ORF">UFOPK3472_02793</name>
</gene>
<sequence length="167" mass="17470">MWAAASVWNIDVLRGLPELVTAPQMVNASQAPWWPWAATSIGAVLVLSGLRWLTLHTAAPKAKTLQLEGSGPEGRLCADLGQVAAGAARVLAQRADIHSAHGAAIIDRGVRTFDFEVTADSPDDLAAVAAAVDAVCRDAVSMVGDPSLATCTRIRIAKTAHNGRRVS</sequence>
<dbReference type="AlphaFoldDB" id="A0A6J7GJA4"/>
<accession>A0A6J7GJA4</accession>
<reference evidence="2" key="1">
    <citation type="submission" date="2020-05" db="EMBL/GenBank/DDBJ databases">
        <authorList>
            <person name="Chiriac C."/>
            <person name="Salcher M."/>
            <person name="Ghai R."/>
            <person name="Kavagutti S V."/>
        </authorList>
    </citation>
    <scope>NUCLEOTIDE SEQUENCE</scope>
</reference>
<organism evidence="2">
    <name type="scientific">freshwater metagenome</name>
    <dbReference type="NCBI Taxonomy" id="449393"/>
    <lineage>
        <taxon>unclassified sequences</taxon>
        <taxon>metagenomes</taxon>
        <taxon>ecological metagenomes</taxon>
    </lineage>
</organism>
<evidence type="ECO:0000313" key="2">
    <source>
        <dbReference type="EMBL" id="CAB4907086.1"/>
    </source>
</evidence>
<evidence type="ECO:0000256" key="1">
    <source>
        <dbReference type="SAM" id="Phobius"/>
    </source>
</evidence>